<dbReference type="InterPro" id="IPR009030">
    <property type="entry name" value="Growth_fac_rcpt_cys_sf"/>
</dbReference>
<dbReference type="PROSITE" id="PS50011">
    <property type="entry name" value="PROTEIN_KINASE_DOM"/>
    <property type="match status" value="1"/>
</dbReference>
<dbReference type="Proteomes" id="UP000014680">
    <property type="component" value="Unassembled WGS sequence"/>
</dbReference>
<gene>
    <name evidence="10" type="ORF">EIN_359390</name>
</gene>
<evidence type="ECO:0000259" key="8">
    <source>
        <dbReference type="PROSITE" id="PS50011"/>
    </source>
</evidence>
<dbReference type="SUPFAM" id="SSF57184">
    <property type="entry name" value="Growth factor receptor domain"/>
    <property type="match status" value="8"/>
</dbReference>
<keyword evidence="6" id="KW-0472">Membrane</keyword>
<evidence type="ECO:0000256" key="2">
    <source>
        <dbReference type="ARBA" id="ARBA00022741"/>
    </source>
</evidence>
<dbReference type="InterPro" id="IPR053215">
    <property type="entry name" value="TKL_Ser/Thr_kinase"/>
</dbReference>
<dbReference type="VEuPathDB" id="AmoebaDB:EIN_359390"/>
<keyword evidence="10" id="KW-0418">Kinase</keyword>
<dbReference type="SMART" id="SM00220">
    <property type="entry name" value="S_TKc"/>
    <property type="match status" value="1"/>
</dbReference>
<evidence type="ECO:0000256" key="6">
    <source>
        <dbReference type="SAM" id="Phobius"/>
    </source>
</evidence>
<comment type="caution">
    <text evidence="4">Lacks conserved residue(s) required for the propagation of feature annotation.</text>
</comment>
<dbReference type="Gene3D" id="1.10.510.10">
    <property type="entry name" value="Transferase(Phosphotransferase) domain 1"/>
    <property type="match status" value="1"/>
</dbReference>
<evidence type="ECO:0000259" key="9">
    <source>
        <dbReference type="PROSITE" id="PS50050"/>
    </source>
</evidence>
<dbReference type="Gene3D" id="2.10.220.10">
    <property type="entry name" value="Hormone Receptor, Insulin-like Growth Factor Receptor 1, Chain A, domain 2"/>
    <property type="match status" value="6"/>
</dbReference>
<dbReference type="OrthoDB" id="28272at2759"/>
<evidence type="ECO:0000313" key="10">
    <source>
        <dbReference type="EMBL" id="ELP90856.1"/>
    </source>
</evidence>
<keyword evidence="6" id="KW-1133">Transmembrane helix</keyword>
<feature type="repeat" description="TNFR-Cys" evidence="4">
    <location>
        <begin position="104"/>
        <end position="154"/>
    </location>
</feature>
<sequence length="1707" mass="188201">MTPTHFVFVFLALILVNAINNCYYDECGHCTALLCDGCKTGAYKDNAWYYCYKCRRECTTCSTEFWCNTCSAGYFLYYVGSGVQTCMPCANNCKTCSSLNQCDTCNDGFYMNNGNCIKCGLNCKSCANNDMCDVCERGYTNVNGICTSCTTTTCTNCQIGTYYDSYYGKCQSCPYECTSCTSSSTCSGCKEGYYLSGASCVLCNSTMTGCLKCGGSGQCTFCSQHYRLLDSGTCSSCPSKYQTTGVDECSNMNYPRNCMSGYVDPYDYCQKCPDNCHTCTTNDQTCNSCKPGFYFSNKACHACSSNCEFCTSSTCERCKEGYVLENGVCNPCGNYNGCSYCLNECKQCNSGYTLSNGRCVKCQNCNSCNSTSCFSCENGYTFSSGNTCGTCSSVFNGCDTCSTTSKMCTRCQDSYTFKTLNGDCDVCQTIFPHCTTCSQTKSDCTMCDYGYTKYNGQCVLAAEAIAHCVLADRSVLKCYGCESPYVISSDSLSCEECSSSIQNCRTCEQTSHKCKQCSKLYGVNYQGQCELCSSNSTLCTSAINGICGDGKSPYNGFCYDCSEEFSGCSSCSGTTWGCEECSRTQNLVLIDGKCSECNIDNCTICNNKKYECETCAKGYYVENGICIKDCDLEGNCFKCGKGKCAYCSEGFGLNSQYECIPCDDTICVKFATICEEGMYPSNGYCYNNSVYKPECESMSRVSNRCLMCNEGYGNDESGQCKPCESGCERCLIDYQHCNACKTGYALQNGKCVKEDKSMCDTYNEVIGCEGCVSSVKNASMCSKCSISGCYTFQNSQCLQCQDNFIYNTESNICQQVSGSTCKYFKKSQCISCNDGYYLNNGTCHNCPSACTTCQYSEEGLMCLSCIESTYFLKDHKCLSLNESKGCTRTSFSGCAECGIGYYLDNQECLPCQSNCNKCTKTECFSCANNMIVSGTTCETYNLCVKSDGYRCSECLKGNTLNDTTGLCVECVPHCSQCVGKNYCLRCEENYILVSDFSSCQERAIAPILSTTTRVNTNYDGLNQMAVSMYFGSTKTVTNMNKGAIISVISNCLMENQIGCNKCAEGFYLLNNACEQCQDNCLICYNNNECLKCKSSFLLLSNSTCVSVNSIEGCLTPFLDGTGCAVCENGYLYSEKQCVRCAESCGTCLKDASNCLTCAKGYFRNNSICVSLSTIQLCEEVGESGCQKCADGYFVENGLCQHCDDGCQLCSGYSQCTLCTEGLLLKEGLCKSLSSDSTCTSVKNGVCQSCMGGYKLVNGECFKKSKKALVAILVVVIIVVIVVLIAIILTVAFVLLRKKKMLNITTFKIDRSNVIFKNIENTCICINKMVVRFNEDYEFIPVGVESKELLCIGNTGKDTIKLQLSIVELERCEIEITPKIVCLKAGEACEFSLAITPLCTCSIQNPIKIIFVDLKTGKEKTVQIKVETQTVITSKLDYSEIKEDFKLGEGSFGVVYKGKFRENCVAIKKLKNVEDGENVIEEFEKEVSMLDKFRSEYIVHFYGAVLIPNRLCIVTEFSEFGSLSDMMYKRNKKGIETKLKVKMLTDVTRGISYLHENGVLHRDIKPDNVLVFSMDLNEKACAKLTDFGSSRNINMLMTNMTFTKSVGTPVYMAPEVLKQDKYNAPSDIYSFAITMLEVLMWGPIYTKQAFKFPWNVAEFVVAGKRVSRPEEVDERLFNIVEKTWNQFPKDRLIAPEIVKELEAVSVVL</sequence>
<dbReference type="InterPro" id="IPR002350">
    <property type="entry name" value="Kazal_dom"/>
</dbReference>
<proteinExistence type="predicted"/>
<dbReference type="PROSITE" id="PS00107">
    <property type="entry name" value="PROTEIN_KINASE_ATP"/>
    <property type="match status" value="1"/>
</dbReference>
<keyword evidence="7" id="KW-0732">Signal</keyword>
<feature type="domain" description="TNFR-Cys" evidence="9">
    <location>
        <begin position="104"/>
        <end position="154"/>
    </location>
</feature>
<dbReference type="GeneID" id="14889842"/>
<dbReference type="EMBL" id="KB206483">
    <property type="protein sequence ID" value="ELP90856.1"/>
    <property type="molecule type" value="Genomic_DNA"/>
</dbReference>
<dbReference type="InterPro" id="IPR000719">
    <property type="entry name" value="Prot_kinase_dom"/>
</dbReference>
<feature type="signal peptide" evidence="7">
    <location>
        <begin position="1"/>
        <end position="18"/>
    </location>
</feature>
<accession>A0A0A1UB79</accession>
<dbReference type="SMART" id="SM00261">
    <property type="entry name" value="FU"/>
    <property type="match status" value="16"/>
</dbReference>
<dbReference type="InterPro" id="IPR006212">
    <property type="entry name" value="Furin_repeat"/>
</dbReference>
<dbReference type="SUPFAM" id="SSF56112">
    <property type="entry name" value="Protein kinase-like (PK-like)"/>
    <property type="match status" value="1"/>
</dbReference>
<dbReference type="PROSITE" id="PS00108">
    <property type="entry name" value="PROTEIN_KINASE_ST"/>
    <property type="match status" value="1"/>
</dbReference>
<dbReference type="InterPro" id="IPR008271">
    <property type="entry name" value="Ser/Thr_kinase_AS"/>
</dbReference>
<dbReference type="SMART" id="SM00181">
    <property type="entry name" value="EGF"/>
    <property type="match status" value="15"/>
</dbReference>
<evidence type="ECO:0000256" key="7">
    <source>
        <dbReference type="SAM" id="SignalP"/>
    </source>
</evidence>
<protein>
    <submittedName>
        <fullName evidence="10">Protein serine/threonine kinase, putative</fullName>
        <ecNumber evidence="10">2.7.11.25</ecNumber>
    </submittedName>
</protein>
<keyword evidence="2 5" id="KW-0547">Nucleotide-binding</keyword>
<organism evidence="10 11">
    <name type="scientific">Entamoeba invadens IP1</name>
    <dbReference type="NCBI Taxonomy" id="370355"/>
    <lineage>
        <taxon>Eukaryota</taxon>
        <taxon>Amoebozoa</taxon>
        <taxon>Evosea</taxon>
        <taxon>Archamoebae</taxon>
        <taxon>Mastigamoebida</taxon>
        <taxon>Entamoebidae</taxon>
        <taxon>Entamoeba</taxon>
    </lineage>
</organism>
<keyword evidence="1" id="KW-0723">Serine/threonine-protein kinase</keyword>
<dbReference type="GO" id="GO:0005524">
    <property type="term" value="F:ATP binding"/>
    <property type="evidence" value="ECO:0007669"/>
    <property type="project" value="UniProtKB-UniRule"/>
</dbReference>
<evidence type="ECO:0000256" key="3">
    <source>
        <dbReference type="ARBA" id="ARBA00022840"/>
    </source>
</evidence>
<keyword evidence="10" id="KW-0808">Transferase</keyword>
<evidence type="ECO:0000256" key="4">
    <source>
        <dbReference type="PROSITE-ProRule" id="PRU00206"/>
    </source>
</evidence>
<feature type="domain" description="Protein kinase" evidence="8">
    <location>
        <begin position="1440"/>
        <end position="1703"/>
    </location>
</feature>
<feature type="binding site" evidence="5">
    <location>
        <position position="1468"/>
    </location>
    <ligand>
        <name>ATP</name>
        <dbReference type="ChEBI" id="CHEBI:30616"/>
    </ligand>
</feature>
<dbReference type="PROSITE" id="PS50050">
    <property type="entry name" value="TNFR_NGFR_2"/>
    <property type="match status" value="1"/>
</dbReference>
<dbReference type="KEGG" id="eiv:EIN_359390"/>
<dbReference type="InterPro" id="IPR017441">
    <property type="entry name" value="Protein_kinase_ATP_BS"/>
</dbReference>
<dbReference type="InterPro" id="IPR001245">
    <property type="entry name" value="Ser-Thr/Tyr_kinase_cat_dom"/>
</dbReference>
<feature type="chain" id="PRO_5001991220" evidence="7">
    <location>
        <begin position="19"/>
        <end position="1707"/>
    </location>
</feature>
<dbReference type="PANTHER" id="PTHR45756">
    <property type="entry name" value="PALMITOYLTRANSFERASE"/>
    <property type="match status" value="1"/>
</dbReference>
<dbReference type="Pfam" id="PF07714">
    <property type="entry name" value="PK_Tyr_Ser-Thr"/>
    <property type="match status" value="1"/>
</dbReference>
<dbReference type="InterPro" id="IPR001368">
    <property type="entry name" value="TNFR/NGFR_Cys_rich_reg"/>
</dbReference>
<dbReference type="InterPro" id="IPR000742">
    <property type="entry name" value="EGF"/>
</dbReference>
<evidence type="ECO:0000256" key="1">
    <source>
        <dbReference type="ARBA" id="ARBA00022527"/>
    </source>
</evidence>
<dbReference type="GO" id="GO:0004709">
    <property type="term" value="F:MAP kinase kinase kinase activity"/>
    <property type="evidence" value="ECO:0007669"/>
    <property type="project" value="UniProtKB-EC"/>
</dbReference>
<evidence type="ECO:0000256" key="5">
    <source>
        <dbReference type="PROSITE-ProRule" id="PRU10141"/>
    </source>
</evidence>
<dbReference type="OMA" id="ADCDVWN"/>
<dbReference type="EC" id="2.7.11.25" evidence="10"/>
<dbReference type="PANTHER" id="PTHR45756:SF1">
    <property type="entry name" value="PROTEIN KINASE DOMAIN CONTAINING PROTEIN"/>
    <property type="match status" value="1"/>
</dbReference>
<evidence type="ECO:0000313" key="11">
    <source>
        <dbReference type="Proteomes" id="UP000014680"/>
    </source>
</evidence>
<reference evidence="10 11" key="1">
    <citation type="submission" date="2012-10" db="EMBL/GenBank/DDBJ databases">
        <authorList>
            <person name="Zafar N."/>
            <person name="Inman J."/>
            <person name="Hall N."/>
            <person name="Lorenzi H."/>
            <person name="Caler E."/>
        </authorList>
    </citation>
    <scope>NUCLEOTIDE SEQUENCE [LARGE SCALE GENOMIC DNA]</scope>
    <source>
        <strain evidence="10 11">IP1</strain>
    </source>
</reference>
<dbReference type="InterPro" id="IPR011009">
    <property type="entry name" value="Kinase-like_dom_sf"/>
</dbReference>
<keyword evidence="11" id="KW-1185">Reference proteome</keyword>
<keyword evidence="6" id="KW-0812">Transmembrane</keyword>
<name>A0A0A1UB79_ENTIV</name>
<dbReference type="Gene3D" id="3.30.200.20">
    <property type="entry name" value="Phosphorylase Kinase, domain 1"/>
    <property type="match status" value="1"/>
</dbReference>
<dbReference type="RefSeq" id="XP_004257627.1">
    <property type="nucleotide sequence ID" value="XM_004257579.1"/>
</dbReference>
<feature type="transmembrane region" description="Helical" evidence="6">
    <location>
        <begin position="1267"/>
        <end position="1295"/>
    </location>
</feature>
<dbReference type="PROSITE" id="PS00282">
    <property type="entry name" value="KAZAL_1"/>
    <property type="match status" value="1"/>
</dbReference>
<keyword evidence="3 5" id="KW-0067">ATP-binding</keyword>